<accession>A0A645DDQ3</accession>
<dbReference type="EMBL" id="VSSQ01034675">
    <property type="protein sequence ID" value="MPM86692.1"/>
    <property type="molecule type" value="Genomic_DNA"/>
</dbReference>
<comment type="caution">
    <text evidence="1">The sequence shown here is derived from an EMBL/GenBank/DDBJ whole genome shotgun (WGS) entry which is preliminary data.</text>
</comment>
<organism evidence="1">
    <name type="scientific">bioreactor metagenome</name>
    <dbReference type="NCBI Taxonomy" id="1076179"/>
    <lineage>
        <taxon>unclassified sequences</taxon>
        <taxon>metagenomes</taxon>
        <taxon>ecological metagenomes</taxon>
    </lineage>
</organism>
<proteinExistence type="predicted"/>
<sequence>MCTRHRFNAAGDQFARGQYEVHAFVAVGYAVACADHAKLRRRAAAAVYAALDVLGHLVEVEMARYQRVPRIGYADDRP</sequence>
<reference evidence="1" key="1">
    <citation type="submission" date="2019-08" db="EMBL/GenBank/DDBJ databases">
        <authorList>
            <person name="Kucharzyk K."/>
            <person name="Murdoch R.W."/>
            <person name="Higgins S."/>
            <person name="Loffler F."/>
        </authorList>
    </citation>
    <scope>NUCLEOTIDE SEQUENCE</scope>
</reference>
<gene>
    <name evidence="1" type="ORF">SDC9_133783</name>
</gene>
<protein>
    <submittedName>
        <fullName evidence="1">Uncharacterized protein</fullName>
    </submittedName>
</protein>
<dbReference type="AlphaFoldDB" id="A0A645DDQ3"/>
<evidence type="ECO:0000313" key="1">
    <source>
        <dbReference type="EMBL" id="MPM86692.1"/>
    </source>
</evidence>
<name>A0A645DDQ3_9ZZZZ</name>